<reference evidence="1 2" key="1">
    <citation type="submission" date="2021-06" db="EMBL/GenBank/DDBJ databases">
        <title>Caerostris darwini draft genome.</title>
        <authorList>
            <person name="Kono N."/>
            <person name="Arakawa K."/>
        </authorList>
    </citation>
    <scope>NUCLEOTIDE SEQUENCE [LARGE SCALE GENOMIC DNA]</scope>
</reference>
<dbReference type="EMBL" id="BPLQ01012963">
    <property type="protein sequence ID" value="GIY68866.1"/>
    <property type="molecule type" value="Genomic_DNA"/>
</dbReference>
<dbReference type="Proteomes" id="UP001054837">
    <property type="component" value="Unassembled WGS sequence"/>
</dbReference>
<organism evidence="1 2">
    <name type="scientific">Caerostris darwini</name>
    <dbReference type="NCBI Taxonomy" id="1538125"/>
    <lineage>
        <taxon>Eukaryota</taxon>
        <taxon>Metazoa</taxon>
        <taxon>Ecdysozoa</taxon>
        <taxon>Arthropoda</taxon>
        <taxon>Chelicerata</taxon>
        <taxon>Arachnida</taxon>
        <taxon>Araneae</taxon>
        <taxon>Araneomorphae</taxon>
        <taxon>Entelegynae</taxon>
        <taxon>Araneoidea</taxon>
        <taxon>Araneidae</taxon>
        <taxon>Caerostris</taxon>
    </lineage>
</organism>
<gene>
    <name evidence="1" type="ORF">CDAR_41001</name>
</gene>
<accession>A0AAV4VG56</accession>
<sequence>MCSMRIFFQEVVLSNLQNTFTIQGCWTIVAGDAGMQKFLRAHESEHGRVTLPKKVAPPPSEHFLEEGGCLRASLSSDGFPHPRERGG</sequence>
<protein>
    <recommendedName>
        <fullName evidence="3">SpoVT-AbrB domain-containing protein</fullName>
    </recommendedName>
</protein>
<comment type="caution">
    <text evidence="1">The sequence shown here is derived from an EMBL/GenBank/DDBJ whole genome shotgun (WGS) entry which is preliminary data.</text>
</comment>
<keyword evidence="2" id="KW-1185">Reference proteome</keyword>
<name>A0AAV4VG56_9ARAC</name>
<dbReference type="PROSITE" id="PS51257">
    <property type="entry name" value="PROKAR_LIPOPROTEIN"/>
    <property type="match status" value="1"/>
</dbReference>
<evidence type="ECO:0000313" key="1">
    <source>
        <dbReference type="EMBL" id="GIY68866.1"/>
    </source>
</evidence>
<evidence type="ECO:0000313" key="2">
    <source>
        <dbReference type="Proteomes" id="UP001054837"/>
    </source>
</evidence>
<proteinExistence type="predicted"/>
<evidence type="ECO:0008006" key="3">
    <source>
        <dbReference type="Google" id="ProtNLM"/>
    </source>
</evidence>
<dbReference type="AlphaFoldDB" id="A0AAV4VG56"/>